<dbReference type="CDD" id="cd18621">
    <property type="entry name" value="GH32_XdINV-like"/>
    <property type="match status" value="1"/>
</dbReference>
<comment type="similarity">
    <text evidence="1 4">Belongs to the glycosyl hydrolase 32 family.</text>
</comment>
<evidence type="ECO:0000313" key="7">
    <source>
        <dbReference type="EMBL" id="CAH7670375.1"/>
    </source>
</evidence>
<dbReference type="Pfam" id="PF08244">
    <property type="entry name" value="Glyco_hydro_32C"/>
    <property type="match status" value="1"/>
</dbReference>
<dbReference type="EMBL" id="CALTRL010000979">
    <property type="protein sequence ID" value="CAH7670375.1"/>
    <property type="molecule type" value="Genomic_DNA"/>
</dbReference>
<dbReference type="SUPFAM" id="SSF75005">
    <property type="entry name" value="Arabinanase/levansucrase/invertase"/>
    <property type="match status" value="1"/>
</dbReference>
<accession>A0AAV0AN73</accession>
<evidence type="ECO:0000313" key="8">
    <source>
        <dbReference type="Proteomes" id="UP001153365"/>
    </source>
</evidence>
<dbReference type="InterPro" id="IPR013189">
    <property type="entry name" value="Glyco_hydro_32_C"/>
</dbReference>
<dbReference type="InterPro" id="IPR001362">
    <property type="entry name" value="Glyco_hydro_32"/>
</dbReference>
<evidence type="ECO:0000256" key="1">
    <source>
        <dbReference type="ARBA" id="ARBA00009902"/>
    </source>
</evidence>
<dbReference type="SMART" id="SM00640">
    <property type="entry name" value="Glyco_32"/>
    <property type="match status" value="1"/>
</dbReference>
<dbReference type="Gene3D" id="2.115.10.20">
    <property type="entry name" value="Glycosyl hydrolase domain, family 43"/>
    <property type="match status" value="1"/>
</dbReference>
<feature type="domain" description="Glycosyl hydrolase family 32 N-terminal" evidence="5">
    <location>
        <begin position="50"/>
        <end position="221"/>
    </location>
</feature>
<dbReference type="AlphaFoldDB" id="A0AAV0AN73"/>
<feature type="non-terminal residue" evidence="7">
    <location>
        <position position="1"/>
    </location>
</feature>
<dbReference type="InterPro" id="IPR023296">
    <property type="entry name" value="Glyco_hydro_beta-prop_sf"/>
</dbReference>
<feature type="non-terminal residue" evidence="7">
    <location>
        <position position="724"/>
    </location>
</feature>
<sequence length="724" mass="81835">SSLPNDPIKENFGSSDCHIDRSQQPILDDLVKCKNFSMFHTWRPKARVIAPRGWLNDPMGIFETKNGTYHVGYQCNVNLPMWGNVSQCSASTKDFVHFEDYNSWKDPATIVPTQLYDIRGVFDGTVIKDGLDGYPTIIYTSTTIGPLGADSIPPENEGVETQSLAYTKDNGHSWIKLNFGANGNPVIYKWPEKNLTGFRDPFVFESQELLKFYSNITESNSPQGDVTPTGHKFLLLSGGIRPGEDKERGGPRAFLYRQTSDNNFLDWTYLGPFFALPEERKPSSEWRGGNGVNFECLAFTEVSELRPVPNAKTISEEIKLKIVTTGTEKGGRPTHMEHWPIWHSVRFDYNNASNSLETISEFSGVLDWGKAYAFTHFPFGESRQVGVGWIYEDDSYNKLTLQRGYQGAFTLFRDLFVKVVRNVHPSAINPADVLTSWKVVSEPDGSRSVVTLGQKIMPETLKTFKESSKVSHIQPRTLDCTSTGSRNIEEKAERNAVTNLVELEVQPKENYYAIRAQLDFFPNHYKPDAVKYNRPDSIRGGFRIIASEHEWTDVYYDPADEYLVVERGNSSVLSCYGSEPEKAKHRLWPIINPVTNFTEIESLNLTIIVDSSALEVHANEQTVISTRAYPWYEKSVGVSFLAQGPKTVVDSVHSARLPKFASDYNSITESSVDQPCAVKFTNVELWDGLLNSWPRRPHDTSRPSVPWSYSHNITNTLYGLWSEI</sequence>
<evidence type="ECO:0000256" key="3">
    <source>
        <dbReference type="ARBA" id="ARBA00023295"/>
    </source>
</evidence>
<evidence type="ECO:0000259" key="6">
    <source>
        <dbReference type="Pfam" id="PF08244"/>
    </source>
</evidence>
<dbReference type="SUPFAM" id="SSF49899">
    <property type="entry name" value="Concanavalin A-like lectins/glucanases"/>
    <property type="match status" value="1"/>
</dbReference>
<comment type="caution">
    <text evidence="7">The sequence shown here is derived from an EMBL/GenBank/DDBJ whole genome shotgun (WGS) entry which is preliminary data.</text>
</comment>
<dbReference type="InterPro" id="IPR013320">
    <property type="entry name" value="ConA-like_dom_sf"/>
</dbReference>
<dbReference type="Gene3D" id="2.60.120.560">
    <property type="entry name" value="Exo-inulinase, domain 1"/>
    <property type="match status" value="1"/>
</dbReference>
<feature type="domain" description="Glycosyl hydrolase family 32 N-terminal" evidence="5">
    <location>
        <begin position="252"/>
        <end position="418"/>
    </location>
</feature>
<name>A0AAV0AN73_PHAPC</name>
<organism evidence="7 8">
    <name type="scientific">Phakopsora pachyrhizi</name>
    <name type="common">Asian soybean rust disease fungus</name>
    <dbReference type="NCBI Taxonomy" id="170000"/>
    <lineage>
        <taxon>Eukaryota</taxon>
        <taxon>Fungi</taxon>
        <taxon>Dikarya</taxon>
        <taxon>Basidiomycota</taxon>
        <taxon>Pucciniomycotina</taxon>
        <taxon>Pucciniomycetes</taxon>
        <taxon>Pucciniales</taxon>
        <taxon>Phakopsoraceae</taxon>
        <taxon>Phakopsora</taxon>
    </lineage>
</organism>
<keyword evidence="2 4" id="KW-0378">Hydrolase</keyword>
<keyword evidence="8" id="KW-1185">Reference proteome</keyword>
<dbReference type="GO" id="GO:0004575">
    <property type="term" value="F:sucrose alpha-glucosidase activity"/>
    <property type="evidence" value="ECO:0007669"/>
    <property type="project" value="TreeGrafter"/>
</dbReference>
<keyword evidence="3 4" id="KW-0326">Glycosidase</keyword>
<dbReference type="PANTHER" id="PTHR42800">
    <property type="entry name" value="EXOINULINASE INUD (AFU_ORTHOLOGUE AFUA_5G00480)"/>
    <property type="match status" value="1"/>
</dbReference>
<feature type="domain" description="Glycosyl hydrolase family 32 C-terminal" evidence="6">
    <location>
        <begin position="502"/>
        <end position="652"/>
    </location>
</feature>
<dbReference type="GO" id="GO:0005737">
    <property type="term" value="C:cytoplasm"/>
    <property type="evidence" value="ECO:0007669"/>
    <property type="project" value="TreeGrafter"/>
</dbReference>
<dbReference type="Pfam" id="PF00251">
    <property type="entry name" value="Glyco_hydro_32N"/>
    <property type="match status" value="2"/>
</dbReference>
<proteinExistence type="inferred from homology"/>
<dbReference type="InterPro" id="IPR013148">
    <property type="entry name" value="Glyco_hydro_32_N"/>
</dbReference>
<dbReference type="GO" id="GO:0005987">
    <property type="term" value="P:sucrose catabolic process"/>
    <property type="evidence" value="ECO:0007669"/>
    <property type="project" value="TreeGrafter"/>
</dbReference>
<dbReference type="Proteomes" id="UP001153365">
    <property type="component" value="Unassembled WGS sequence"/>
</dbReference>
<evidence type="ECO:0000256" key="2">
    <source>
        <dbReference type="ARBA" id="ARBA00022801"/>
    </source>
</evidence>
<dbReference type="PANTHER" id="PTHR42800:SF3">
    <property type="entry name" value="GLYCOSYL HYDROLASE FAMILY 32 N-TERMINAL DOMAIN-CONTAINING PROTEIN"/>
    <property type="match status" value="1"/>
</dbReference>
<gene>
    <name evidence="7" type="ORF">PPACK8108_LOCUS5075</name>
</gene>
<evidence type="ECO:0000256" key="4">
    <source>
        <dbReference type="RuleBase" id="RU362110"/>
    </source>
</evidence>
<evidence type="ECO:0000259" key="5">
    <source>
        <dbReference type="Pfam" id="PF00251"/>
    </source>
</evidence>
<protein>
    <submittedName>
        <fullName evidence="7">Glycosyl hydrolase</fullName>
    </submittedName>
</protein>
<reference evidence="7" key="1">
    <citation type="submission" date="2022-06" db="EMBL/GenBank/DDBJ databases">
        <authorList>
            <consortium name="SYNGENTA / RWTH Aachen University"/>
        </authorList>
    </citation>
    <scope>NUCLEOTIDE SEQUENCE</scope>
</reference>